<feature type="transmembrane region" description="Helical" evidence="13">
    <location>
        <begin position="688"/>
        <end position="709"/>
    </location>
</feature>
<evidence type="ECO:0000256" key="6">
    <source>
        <dbReference type="ARBA" id="ARBA00022737"/>
    </source>
</evidence>
<keyword evidence="4" id="KW-0433">Leucine-rich repeat</keyword>
<dbReference type="PRINTS" id="PR00237">
    <property type="entry name" value="GPCRRHODOPSN"/>
</dbReference>
<dbReference type="PROSITE" id="PS00237">
    <property type="entry name" value="G_PROTEIN_RECEP_F1_1"/>
    <property type="match status" value="1"/>
</dbReference>
<evidence type="ECO:0000256" key="2">
    <source>
        <dbReference type="ARBA" id="ARBA00010663"/>
    </source>
</evidence>
<dbReference type="RefSeq" id="XP_037893538.1">
    <property type="nucleotide sequence ID" value="XM_038037610.1"/>
</dbReference>
<dbReference type="PRINTS" id="PR00373">
    <property type="entry name" value="GLYCHORMONER"/>
</dbReference>
<feature type="region of interest" description="Disordered" evidence="12">
    <location>
        <begin position="94"/>
        <end position="129"/>
    </location>
</feature>
<dbReference type="CDD" id="cd15136">
    <property type="entry name" value="7tmA_Glyco_hormone_R"/>
    <property type="match status" value="1"/>
</dbReference>
<dbReference type="GO" id="GO:0005886">
    <property type="term" value="C:plasma membrane"/>
    <property type="evidence" value="ECO:0007669"/>
    <property type="project" value="UniProtKB-SubCell"/>
</dbReference>
<evidence type="ECO:0000256" key="5">
    <source>
        <dbReference type="ARBA" id="ARBA00022692"/>
    </source>
</evidence>
<evidence type="ECO:0000256" key="11">
    <source>
        <dbReference type="ARBA" id="ARBA00023224"/>
    </source>
</evidence>
<evidence type="ECO:0000256" key="10">
    <source>
        <dbReference type="ARBA" id="ARBA00023170"/>
    </source>
</evidence>
<dbReference type="Pfam" id="PF13306">
    <property type="entry name" value="LRR_5"/>
    <property type="match status" value="1"/>
</dbReference>
<keyword evidence="5 13" id="KW-0812">Transmembrane</keyword>
<feature type="region of interest" description="Disordered" evidence="12">
    <location>
        <begin position="1"/>
        <end position="21"/>
    </location>
</feature>
<dbReference type="GO" id="GO:0007189">
    <property type="term" value="P:adenylate cyclase-activating G protein-coupled receptor signaling pathway"/>
    <property type="evidence" value="ECO:0007669"/>
    <property type="project" value="TreeGrafter"/>
</dbReference>
<feature type="transmembrane region" description="Helical" evidence="13">
    <location>
        <begin position="856"/>
        <end position="876"/>
    </location>
</feature>
<keyword evidence="8" id="KW-0297">G-protein coupled receptor</keyword>
<dbReference type="PANTHER" id="PTHR24372:SF74">
    <property type="entry name" value="LP13728P"/>
    <property type="match status" value="1"/>
</dbReference>
<evidence type="ECO:0000259" key="14">
    <source>
        <dbReference type="PROSITE" id="PS50262"/>
    </source>
</evidence>
<dbReference type="PROSITE" id="PS50262">
    <property type="entry name" value="G_PROTEIN_RECEP_F1_2"/>
    <property type="match status" value="1"/>
</dbReference>
<dbReference type="InterPro" id="IPR000276">
    <property type="entry name" value="GPCR_Rhodpsn"/>
</dbReference>
<keyword evidence="3" id="KW-1003">Cell membrane</keyword>
<dbReference type="GO" id="GO:0016500">
    <property type="term" value="F:protein-hormone receptor activity"/>
    <property type="evidence" value="ECO:0007669"/>
    <property type="project" value="InterPro"/>
</dbReference>
<keyword evidence="11" id="KW-0807">Transducer</keyword>
<evidence type="ECO:0000313" key="16">
    <source>
        <dbReference type="RefSeq" id="XP_037893538.1"/>
    </source>
</evidence>
<evidence type="ECO:0000256" key="4">
    <source>
        <dbReference type="ARBA" id="ARBA00022614"/>
    </source>
</evidence>
<accession>A0A9C6DW24</accession>
<dbReference type="KEGG" id="gfs:119639903"/>
<dbReference type="Gene3D" id="1.20.1070.10">
    <property type="entry name" value="Rhodopsin 7-helix transmembrane proteins"/>
    <property type="match status" value="1"/>
</dbReference>
<dbReference type="Proteomes" id="UP000092443">
    <property type="component" value="Unplaced"/>
</dbReference>
<dbReference type="SUPFAM" id="SSF52058">
    <property type="entry name" value="L domain-like"/>
    <property type="match status" value="1"/>
</dbReference>
<feature type="transmembrane region" description="Helical" evidence="13">
    <location>
        <begin position="730"/>
        <end position="752"/>
    </location>
</feature>
<feature type="transmembrane region" description="Helical" evidence="13">
    <location>
        <begin position="643"/>
        <end position="665"/>
    </location>
</feature>
<evidence type="ECO:0000256" key="8">
    <source>
        <dbReference type="ARBA" id="ARBA00023040"/>
    </source>
</evidence>
<gene>
    <name evidence="16" type="primary">LOC119639903</name>
</gene>
<keyword evidence="7 13" id="KW-1133">Transmembrane helix</keyword>
<dbReference type="FunFam" id="3.80.10.10:FF:000426">
    <property type="entry name" value="Follicle-stimulating hormone receptor-like Protein"/>
    <property type="match status" value="1"/>
</dbReference>
<proteinExistence type="inferred from homology"/>
<dbReference type="Pfam" id="PF13855">
    <property type="entry name" value="LRR_8"/>
    <property type="match status" value="1"/>
</dbReference>
<dbReference type="InterPro" id="IPR026906">
    <property type="entry name" value="LRR_5"/>
</dbReference>
<sequence>MSSTNRKQKQRSEKLWQHSQYHRRQHNMPNIPKMQQQSQLRVHQILRFLLLLVCFGCHSQAVEYSVELSNCYDKSPGSGFGSVGGTNTMTSGWAPIPSTLIENNNNKNSNSSSNNDNNINNNKKGDNNLSETAAITDTENLQLNVNLRMTPTLTPAIISSTPLSGWKCCCWNATHQAEVECRCEGEALTRIPQTLSVPLQRLTIASAGLPRLRNTGLKVYATTLLDIILTDLTQLETIQNGAFASLKLLRTIYISHAPKLTYLSKDVFQGISSTIKIVRIINSGLTKVPDLIHLPPANILQMLDLDNNHITRIDMKSISIKTEQLILANNEIRYIDDSAFYGSQIATLTLKGNRKLRDLNSNAFNGIMNLQELDLSSTSLIRLPSVGLEDIETLRIQNTHTLKTIPSIYYFKNLQKAFLTHSFHCCAFKFPSRHDPRRHAERMKEIEKWQLQCAKTDSQRDNHENFLSPANVLESSPSLQQPISANTFKKEKDTPLTDATTTNPLYKFFNENSKGVFYSRLMRSEFPVDDNDVPNSWRDDGVQYSLGWDYLADSMDMETGTFHAPIDTNQTQLDEYCGNFTIRKHDVECYPIPNALNPCEDVMGYRWLRIAVWIVVALAVVGNVAVLVVILSIRSEVASVSRFLMGHLAFADLCLGLYLLLIASIDAHSMGEYFNFAYDWQYGAGCKVAGFLTVFASHLSVFTLTVITIERWMAITHALHLNYRIKLKQAGYVMTAGWFYSIIMSSLPLSGISNYSSTSICLPMEDRDTYDTIYLVIIMGLNGVAFFIIALCYAQIYMSLGKETRQAHGASMGEMSVAKKMALLVFTNFACWSPIAFFGLTALAGYPLINVTKSKILLVFFYPLNSCADPYLYAILTQQYRQDLYTLLGKFGLCQQRALKYKNSISYGVSSTQRNSSMSQKTQQGFIPETQFMLKNKEDFV</sequence>
<dbReference type="InterPro" id="IPR002131">
    <property type="entry name" value="Gphrmn_rcpt_fam"/>
</dbReference>
<dbReference type="InterPro" id="IPR032675">
    <property type="entry name" value="LRR_dom_sf"/>
</dbReference>
<evidence type="ECO:0000256" key="12">
    <source>
        <dbReference type="SAM" id="MobiDB-lite"/>
    </source>
</evidence>
<evidence type="ECO:0000256" key="13">
    <source>
        <dbReference type="SAM" id="Phobius"/>
    </source>
</evidence>
<dbReference type="InterPro" id="IPR001611">
    <property type="entry name" value="Leu-rich_rpt"/>
</dbReference>
<dbReference type="InterPro" id="IPR017452">
    <property type="entry name" value="GPCR_Rhodpsn_7TM"/>
</dbReference>
<dbReference type="GO" id="GO:0009755">
    <property type="term" value="P:hormone-mediated signaling pathway"/>
    <property type="evidence" value="ECO:0007669"/>
    <property type="project" value="TreeGrafter"/>
</dbReference>
<keyword evidence="6" id="KW-0677">Repeat</keyword>
<protein>
    <submittedName>
        <fullName evidence="16">Lutropin-choriogonadotropic hormone receptor</fullName>
    </submittedName>
</protein>
<evidence type="ECO:0000256" key="1">
    <source>
        <dbReference type="ARBA" id="ARBA00004651"/>
    </source>
</evidence>
<keyword evidence="15" id="KW-1185">Reference proteome</keyword>
<dbReference type="Pfam" id="PF00001">
    <property type="entry name" value="7tm_1"/>
    <property type="match status" value="1"/>
</dbReference>
<organism evidence="15 16">
    <name type="scientific">Glossina fuscipes</name>
    <dbReference type="NCBI Taxonomy" id="7396"/>
    <lineage>
        <taxon>Eukaryota</taxon>
        <taxon>Metazoa</taxon>
        <taxon>Ecdysozoa</taxon>
        <taxon>Arthropoda</taxon>
        <taxon>Hexapoda</taxon>
        <taxon>Insecta</taxon>
        <taxon>Pterygota</taxon>
        <taxon>Neoptera</taxon>
        <taxon>Endopterygota</taxon>
        <taxon>Diptera</taxon>
        <taxon>Brachycera</taxon>
        <taxon>Muscomorpha</taxon>
        <taxon>Hippoboscoidea</taxon>
        <taxon>Glossinidae</taxon>
        <taxon>Glossina</taxon>
    </lineage>
</organism>
<dbReference type="SUPFAM" id="SSF81321">
    <property type="entry name" value="Family A G protein-coupled receptor-like"/>
    <property type="match status" value="1"/>
</dbReference>
<dbReference type="Gene3D" id="3.80.10.10">
    <property type="entry name" value="Ribonuclease Inhibitor"/>
    <property type="match status" value="1"/>
</dbReference>
<reference evidence="16" key="1">
    <citation type="submission" date="2025-08" db="UniProtKB">
        <authorList>
            <consortium name="RefSeq"/>
        </authorList>
    </citation>
    <scope>IDENTIFICATION</scope>
    <source>
        <tissue evidence="16">Whole body pupa</tissue>
    </source>
</reference>
<feature type="domain" description="G-protein coupled receptors family 1 profile" evidence="14">
    <location>
        <begin position="622"/>
        <end position="873"/>
    </location>
</feature>
<keyword evidence="10 16" id="KW-0675">Receptor</keyword>
<evidence type="ECO:0000313" key="15">
    <source>
        <dbReference type="Proteomes" id="UP000092443"/>
    </source>
</evidence>
<dbReference type="PANTHER" id="PTHR24372">
    <property type="entry name" value="GLYCOPROTEIN HORMONE RECEPTOR"/>
    <property type="match status" value="1"/>
</dbReference>
<keyword evidence="9 13" id="KW-0472">Membrane</keyword>
<comment type="subcellular location">
    <subcellularLocation>
        <location evidence="1">Cell membrane</location>
        <topology evidence="1">Multi-pass membrane protein</topology>
    </subcellularLocation>
</comment>
<name>A0A9C6DW24_9MUSC</name>
<dbReference type="AlphaFoldDB" id="A0A9C6DW24"/>
<dbReference type="GeneID" id="119639903"/>
<evidence type="ECO:0000256" key="9">
    <source>
        <dbReference type="ARBA" id="ARBA00023136"/>
    </source>
</evidence>
<dbReference type="GO" id="GO:0008528">
    <property type="term" value="F:G protein-coupled peptide receptor activity"/>
    <property type="evidence" value="ECO:0007669"/>
    <property type="project" value="TreeGrafter"/>
</dbReference>
<evidence type="ECO:0000256" key="7">
    <source>
        <dbReference type="ARBA" id="ARBA00022989"/>
    </source>
</evidence>
<evidence type="ECO:0000256" key="3">
    <source>
        <dbReference type="ARBA" id="ARBA00022475"/>
    </source>
</evidence>
<feature type="compositionally biased region" description="Low complexity" evidence="12">
    <location>
        <begin position="103"/>
        <end position="122"/>
    </location>
</feature>
<feature type="transmembrane region" description="Helical" evidence="13">
    <location>
        <begin position="821"/>
        <end position="844"/>
    </location>
</feature>
<feature type="transmembrane region" description="Helical" evidence="13">
    <location>
        <begin position="607"/>
        <end position="631"/>
    </location>
</feature>
<dbReference type="FunFam" id="1.20.1070.10:FF:000181">
    <property type="entry name" value="Thyrotropin receptor"/>
    <property type="match status" value="1"/>
</dbReference>
<comment type="similarity">
    <text evidence="2">Belongs to the G-protein coupled receptor 1 family.</text>
</comment>
<feature type="transmembrane region" description="Helical" evidence="13">
    <location>
        <begin position="772"/>
        <end position="800"/>
    </location>
</feature>